<accession>A0ABT8GJ24</accession>
<dbReference type="InterPro" id="IPR001610">
    <property type="entry name" value="PAC"/>
</dbReference>
<dbReference type="SMART" id="SM00086">
    <property type="entry name" value="PAC"/>
    <property type="match status" value="1"/>
</dbReference>
<dbReference type="InterPro" id="IPR035919">
    <property type="entry name" value="EAL_sf"/>
</dbReference>
<feature type="domain" description="PAS" evidence="1">
    <location>
        <begin position="4"/>
        <end position="74"/>
    </location>
</feature>
<gene>
    <name evidence="5" type="ORF">QQX02_10860</name>
</gene>
<dbReference type="Gene3D" id="3.30.450.20">
    <property type="entry name" value="PAS domain"/>
    <property type="match status" value="1"/>
</dbReference>
<dbReference type="InterPro" id="IPR035965">
    <property type="entry name" value="PAS-like_dom_sf"/>
</dbReference>
<dbReference type="PROSITE" id="PS50113">
    <property type="entry name" value="PAC"/>
    <property type="match status" value="1"/>
</dbReference>
<dbReference type="PROSITE" id="PS50883">
    <property type="entry name" value="EAL"/>
    <property type="match status" value="1"/>
</dbReference>
<reference evidence="5" key="1">
    <citation type="submission" date="2023-06" db="EMBL/GenBank/DDBJ databases">
        <title>Egi l300058.</title>
        <authorList>
            <person name="Gao L."/>
            <person name="Fang B.-Z."/>
            <person name="Li W.-J."/>
        </authorList>
    </citation>
    <scope>NUCLEOTIDE SEQUENCE</scope>
    <source>
        <strain evidence="5">EGI L300058</strain>
    </source>
</reference>
<evidence type="ECO:0000259" key="1">
    <source>
        <dbReference type="PROSITE" id="PS50112"/>
    </source>
</evidence>
<dbReference type="InterPro" id="IPR000014">
    <property type="entry name" value="PAS"/>
</dbReference>
<dbReference type="SMART" id="SM00267">
    <property type="entry name" value="GGDEF"/>
    <property type="match status" value="1"/>
</dbReference>
<dbReference type="CDD" id="cd01948">
    <property type="entry name" value="EAL"/>
    <property type="match status" value="1"/>
</dbReference>
<dbReference type="SUPFAM" id="SSF141868">
    <property type="entry name" value="EAL domain-like"/>
    <property type="match status" value="1"/>
</dbReference>
<dbReference type="CDD" id="cd00130">
    <property type="entry name" value="PAS"/>
    <property type="match status" value="1"/>
</dbReference>
<dbReference type="InterPro" id="IPR029787">
    <property type="entry name" value="Nucleotide_cyclase"/>
</dbReference>
<dbReference type="PANTHER" id="PTHR44757">
    <property type="entry name" value="DIGUANYLATE CYCLASE DGCP"/>
    <property type="match status" value="1"/>
</dbReference>
<dbReference type="NCBIfam" id="TIGR00254">
    <property type="entry name" value="GGDEF"/>
    <property type="match status" value="1"/>
</dbReference>
<dbReference type="Pfam" id="PF00990">
    <property type="entry name" value="GGDEF"/>
    <property type="match status" value="1"/>
</dbReference>
<dbReference type="Proteomes" id="UP001172708">
    <property type="component" value="Unassembled WGS sequence"/>
</dbReference>
<dbReference type="CDD" id="cd01949">
    <property type="entry name" value="GGDEF"/>
    <property type="match status" value="1"/>
</dbReference>
<feature type="domain" description="GGDEF" evidence="4">
    <location>
        <begin position="161"/>
        <end position="293"/>
    </location>
</feature>
<feature type="domain" description="EAL" evidence="3">
    <location>
        <begin position="302"/>
        <end position="553"/>
    </location>
</feature>
<evidence type="ECO:0000313" key="6">
    <source>
        <dbReference type="Proteomes" id="UP001172708"/>
    </source>
</evidence>
<dbReference type="SUPFAM" id="SSF55785">
    <property type="entry name" value="PYP-like sensor domain (PAS domain)"/>
    <property type="match status" value="1"/>
</dbReference>
<organism evidence="5 6">
    <name type="scientific">Demequina muriae</name>
    <dbReference type="NCBI Taxonomy" id="3051664"/>
    <lineage>
        <taxon>Bacteria</taxon>
        <taxon>Bacillati</taxon>
        <taxon>Actinomycetota</taxon>
        <taxon>Actinomycetes</taxon>
        <taxon>Micrococcales</taxon>
        <taxon>Demequinaceae</taxon>
        <taxon>Demequina</taxon>
    </lineage>
</organism>
<dbReference type="SMART" id="SM00052">
    <property type="entry name" value="EAL"/>
    <property type="match status" value="1"/>
</dbReference>
<feature type="domain" description="PAC" evidence="2">
    <location>
        <begin position="78"/>
        <end position="129"/>
    </location>
</feature>
<dbReference type="SMART" id="SM00091">
    <property type="entry name" value="PAS"/>
    <property type="match status" value="1"/>
</dbReference>
<dbReference type="InterPro" id="IPR000160">
    <property type="entry name" value="GGDEF_dom"/>
</dbReference>
<dbReference type="PANTHER" id="PTHR44757:SF2">
    <property type="entry name" value="BIOFILM ARCHITECTURE MAINTENANCE PROTEIN MBAA"/>
    <property type="match status" value="1"/>
</dbReference>
<dbReference type="Pfam" id="PF00563">
    <property type="entry name" value="EAL"/>
    <property type="match status" value="1"/>
</dbReference>
<dbReference type="InterPro" id="IPR013656">
    <property type="entry name" value="PAS_4"/>
</dbReference>
<evidence type="ECO:0000313" key="5">
    <source>
        <dbReference type="EMBL" id="MDN4481425.1"/>
    </source>
</evidence>
<comment type="caution">
    <text evidence="5">The sequence shown here is derived from an EMBL/GenBank/DDBJ whole genome shotgun (WGS) entry which is preliminary data.</text>
</comment>
<dbReference type="SUPFAM" id="SSF55073">
    <property type="entry name" value="Nucleotide cyclase"/>
    <property type="match status" value="1"/>
</dbReference>
<dbReference type="PROSITE" id="PS50112">
    <property type="entry name" value="PAS"/>
    <property type="match status" value="1"/>
</dbReference>
<proteinExistence type="predicted"/>
<dbReference type="Gene3D" id="3.30.70.270">
    <property type="match status" value="1"/>
</dbReference>
<dbReference type="NCBIfam" id="TIGR00229">
    <property type="entry name" value="sensory_box"/>
    <property type="match status" value="1"/>
</dbReference>
<dbReference type="Gene3D" id="3.20.20.450">
    <property type="entry name" value="EAL domain"/>
    <property type="match status" value="1"/>
</dbReference>
<dbReference type="PROSITE" id="PS50887">
    <property type="entry name" value="GGDEF"/>
    <property type="match status" value="1"/>
</dbReference>
<dbReference type="RefSeq" id="WP_301143074.1">
    <property type="nucleotide sequence ID" value="NZ_JAUHQA010000001.1"/>
</dbReference>
<name>A0ABT8GJ24_9MICO</name>
<dbReference type="InterPro" id="IPR001633">
    <property type="entry name" value="EAL_dom"/>
</dbReference>
<dbReference type="EMBL" id="JAUHQA010000001">
    <property type="protein sequence ID" value="MDN4481425.1"/>
    <property type="molecule type" value="Genomic_DNA"/>
</dbReference>
<dbReference type="Pfam" id="PF08448">
    <property type="entry name" value="PAS_4"/>
    <property type="match status" value="1"/>
</dbReference>
<dbReference type="InterPro" id="IPR000700">
    <property type="entry name" value="PAS-assoc_C"/>
</dbReference>
<dbReference type="InterPro" id="IPR043128">
    <property type="entry name" value="Rev_trsase/Diguanyl_cyclase"/>
</dbReference>
<protein>
    <submittedName>
        <fullName evidence="5">EAL domain-containing protein</fullName>
    </submittedName>
</protein>
<evidence type="ECO:0000259" key="3">
    <source>
        <dbReference type="PROSITE" id="PS50883"/>
    </source>
</evidence>
<sequence>MAHHDLLFHQTFHDSPIGMLIADAEGKVVSVNRAFTHMFGHDGAVLEGRRAESLTHPDDVSRERELVHQLVAGHHDSYQVNKRLLHRSGDVVWTRSTVSKVVDDAGDARYVAQIEDVTEVRKAKDLLSRRTLHDPLTGLANRALVLERLTVSLDAHRERDTTVACLFLDIDHFKLINDSLGHEAGDTLLVELARRIQHAVRAGDTVARLGGDEFVVVLEDIADQGVAEDLLTMVSTAVQSPFMVEGHEVVPTVSAGLALAEPGISAESLMRNADTAMSHAKASGRNRSEVFTAHLRENALVRLSIEAELRSAIREGELVVHYQPIVDLESRTTVALEALVRWNHPTRGLLLPQHFIDVCEDADLVVPLGAFVLHEACRFIADRPDYTGRVLVNVSTRQIGAADLTRVVRAALESSGVHPSRIGLEITESGMLLATQAAHADLTSLSAMGVDLIIDDFGTGYSALSSVLQNPVAGLKLAREFTLRLGDRSTGDRISTAVATLVNSLDMYGVIEGIETEAQYRQALRHGWRLGQGFLFSHPRPAEQIDTSRLERSPEPLAAG</sequence>
<keyword evidence="6" id="KW-1185">Reference proteome</keyword>
<evidence type="ECO:0000259" key="2">
    <source>
        <dbReference type="PROSITE" id="PS50113"/>
    </source>
</evidence>
<evidence type="ECO:0000259" key="4">
    <source>
        <dbReference type="PROSITE" id="PS50887"/>
    </source>
</evidence>
<dbReference type="InterPro" id="IPR052155">
    <property type="entry name" value="Biofilm_reg_signaling"/>
</dbReference>